<evidence type="ECO:0000313" key="1">
    <source>
        <dbReference type="EMBL" id="TWU05975.1"/>
    </source>
</evidence>
<evidence type="ECO:0000313" key="2">
    <source>
        <dbReference type="Proteomes" id="UP000320176"/>
    </source>
</evidence>
<comment type="caution">
    <text evidence="1">The sequence shown here is derived from an EMBL/GenBank/DDBJ whole genome shotgun (WGS) entry which is preliminary data.</text>
</comment>
<dbReference type="Proteomes" id="UP000320176">
    <property type="component" value="Unassembled WGS sequence"/>
</dbReference>
<proteinExistence type="predicted"/>
<organism evidence="1 2">
    <name type="scientific">Stieleria varia</name>
    <dbReference type="NCBI Taxonomy" id="2528005"/>
    <lineage>
        <taxon>Bacteria</taxon>
        <taxon>Pseudomonadati</taxon>
        <taxon>Planctomycetota</taxon>
        <taxon>Planctomycetia</taxon>
        <taxon>Pirellulales</taxon>
        <taxon>Pirellulaceae</taxon>
        <taxon>Stieleria</taxon>
    </lineage>
</organism>
<dbReference type="RefSeq" id="WP_197454398.1">
    <property type="nucleotide sequence ID" value="NZ_CP151726.1"/>
</dbReference>
<reference evidence="1 2" key="1">
    <citation type="submission" date="2019-02" db="EMBL/GenBank/DDBJ databases">
        <title>Deep-cultivation of Planctomycetes and their phenomic and genomic characterization uncovers novel biology.</title>
        <authorList>
            <person name="Wiegand S."/>
            <person name="Jogler M."/>
            <person name="Boedeker C."/>
            <person name="Pinto D."/>
            <person name="Vollmers J."/>
            <person name="Rivas-Marin E."/>
            <person name="Kohn T."/>
            <person name="Peeters S.H."/>
            <person name="Heuer A."/>
            <person name="Rast P."/>
            <person name="Oberbeckmann S."/>
            <person name="Bunk B."/>
            <person name="Jeske O."/>
            <person name="Meyerdierks A."/>
            <person name="Storesund J.E."/>
            <person name="Kallscheuer N."/>
            <person name="Luecker S."/>
            <person name="Lage O.M."/>
            <person name="Pohl T."/>
            <person name="Merkel B.J."/>
            <person name="Hornburger P."/>
            <person name="Mueller R.-W."/>
            <person name="Bruemmer F."/>
            <person name="Labrenz M."/>
            <person name="Spormann A.M."/>
            <person name="Op Den Camp H."/>
            <person name="Overmann J."/>
            <person name="Amann R."/>
            <person name="Jetten M.S.M."/>
            <person name="Mascher T."/>
            <person name="Medema M.H."/>
            <person name="Devos D.P."/>
            <person name="Kaster A.-K."/>
            <person name="Ovreas L."/>
            <person name="Rohde M."/>
            <person name="Galperin M.Y."/>
            <person name="Jogler C."/>
        </authorList>
    </citation>
    <scope>NUCLEOTIDE SEQUENCE [LARGE SCALE GENOMIC DNA]</scope>
    <source>
        <strain evidence="1 2">Pla52n</strain>
    </source>
</reference>
<dbReference type="EMBL" id="SJPN01000002">
    <property type="protein sequence ID" value="TWU05975.1"/>
    <property type="molecule type" value="Genomic_DNA"/>
</dbReference>
<gene>
    <name evidence="1" type="ORF">Pla52n_16910</name>
</gene>
<sequence>MIRLPRHRALALLSECTGDDIWNVQHCRDRGVPEQWVSELATAFESGFRSDSETIYLDDGVTNQYHGVHDLALAIRIAQSMGMNIDHREVNRLGRRGTVQSIRDAIMDGDL</sequence>
<keyword evidence="2" id="KW-1185">Reference proteome</keyword>
<protein>
    <submittedName>
        <fullName evidence="1">Uncharacterized protein</fullName>
    </submittedName>
</protein>
<name>A0A5C6B0Z6_9BACT</name>
<accession>A0A5C6B0Z6</accession>
<dbReference type="AlphaFoldDB" id="A0A5C6B0Z6"/>